<accession>A0ACB6Z4Z1</accession>
<comment type="caution">
    <text evidence="1">The sequence shown here is derived from an EMBL/GenBank/DDBJ whole genome shotgun (WGS) entry which is preliminary data.</text>
</comment>
<dbReference type="Proteomes" id="UP000886501">
    <property type="component" value="Unassembled WGS sequence"/>
</dbReference>
<reference evidence="1" key="2">
    <citation type="journal article" date="2020" name="Nat. Commun.">
        <title>Large-scale genome sequencing of mycorrhizal fungi provides insights into the early evolution of symbiotic traits.</title>
        <authorList>
            <person name="Miyauchi S."/>
            <person name="Kiss E."/>
            <person name="Kuo A."/>
            <person name="Drula E."/>
            <person name="Kohler A."/>
            <person name="Sanchez-Garcia M."/>
            <person name="Morin E."/>
            <person name="Andreopoulos B."/>
            <person name="Barry K.W."/>
            <person name="Bonito G."/>
            <person name="Buee M."/>
            <person name="Carver A."/>
            <person name="Chen C."/>
            <person name="Cichocki N."/>
            <person name="Clum A."/>
            <person name="Culley D."/>
            <person name="Crous P.W."/>
            <person name="Fauchery L."/>
            <person name="Girlanda M."/>
            <person name="Hayes R.D."/>
            <person name="Keri Z."/>
            <person name="LaButti K."/>
            <person name="Lipzen A."/>
            <person name="Lombard V."/>
            <person name="Magnuson J."/>
            <person name="Maillard F."/>
            <person name="Murat C."/>
            <person name="Nolan M."/>
            <person name="Ohm R.A."/>
            <person name="Pangilinan J."/>
            <person name="Pereira M.F."/>
            <person name="Perotto S."/>
            <person name="Peter M."/>
            <person name="Pfister S."/>
            <person name="Riley R."/>
            <person name="Sitrit Y."/>
            <person name="Stielow J.B."/>
            <person name="Szollosi G."/>
            <person name="Zifcakova L."/>
            <person name="Stursova M."/>
            <person name="Spatafora J.W."/>
            <person name="Tedersoo L."/>
            <person name="Vaario L.M."/>
            <person name="Yamada A."/>
            <person name="Yan M."/>
            <person name="Wang P."/>
            <person name="Xu J."/>
            <person name="Bruns T."/>
            <person name="Baldrian P."/>
            <person name="Vilgalys R."/>
            <person name="Dunand C."/>
            <person name="Henrissat B."/>
            <person name="Grigoriev I.V."/>
            <person name="Hibbett D."/>
            <person name="Nagy L.G."/>
            <person name="Martin F.M."/>
        </authorList>
    </citation>
    <scope>NUCLEOTIDE SEQUENCE</scope>
    <source>
        <strain evidence="1">P2</strain>
    </source>
</reference>
<name>A0ACB6Z4Z1_THEGA</name>
<evidence type="ECO:0000313" key="2">
    <source>
        <dbReference type="Proteomes" id="UP000886501"/>
    </source>
</evidence>
<proteinExistence type="predicted"/>
<evidence type="ECO:0000313" key="1">
    <source>
        <dbReference type="EMBL" id="KAF9644582.1"/>
    </source>
</evidence>
<keyword evidence="2" id="KW-1185">Reference proteome</keyword>
<gene>
    <name evidence="1" type="ORF">BDM02DRAFT_3102689</name>
</gene>
<sequence>MHQPIINLPGLLFDLWCQRRNLQKHDKDSDWPWAVLTGDVWVEHGKTVADAGRFLPRSFDHVPQNPQEKISSGYKAWEFLVYVYILGPGLFYGVLPEPYYRHFCKLIQGIQLIYQRSISREQLRIAHQTLLEYCVEFEHLYYQRRSNRLHFIHQSIHSLTHLGPKTHHLGPLSLSAQWTMERIIGVLGSLVKQPSNAFANLTEQAKKMANINALLAMWPEIGHKSHDPRGSFNLGGGYILLGPKDDKPYILSPAEQHALTSSCFLDPGAPMVRSIYRWGRLQISNGQLARLRWKEIDRTICFAEARFYFCLGSDARKTLALISLFSMPDEAILQRTHGVLTVCEYQDEASLAVIEIKSIQVVVGMVPFGKRVEGCNPRYFLAEKLGLDVYNPYSTGSEDADDEV</sequence>
<protein>
    <submittedName>
        <fullName evidence="1">Uncharacterized protein</fullName>
    </submittedName>
</protein>
<dbReference type="EMBL" id="MU118130">
    <property type="protein sequence ID" value="KAF9644582.1"/>
    <property type="molecule type" value="Genomic_DNA"/>
</dbReference>
<reference evidence="1" key="1">
    <citation type="submission" date="2019-10" db="EMBL/GenBank/DDBJ databases">
        <authorList>
            <consortium name="DOE Joint Genome Institute"/>
            <person name="Kuo A."/>
            <person name="Miyauchi S."/>
            <person name="Kiss E."/>
            <person name="Drula E."/>
            <person name="Kohler A."/>
            <person name="Sanchez-Garcia M."/>
            <person name="Andreopoulos B."/>
            <person name="Barry K.W."/>
            <person name="Bonito G."/>
            <person name="Buee M."/>
            <person name="Carver A."/>
            <person name="Chen C."/>
            <person name="Cichocki N."/>
            <person name="Clum A."/>
            <person name="Culley D."/>
            <person name="Crous P.W."/>
            <person name="Fauchery L."/>
            <person name="Girlanda M."/>
            <person name="Hayes R."/>
            <person name="Keri Z."/>
            <person name="Labutti K."/>
            <person name="Lipzen A."/>
            <person name="Lombard V."/>
            <person name="Magnuson J."/>
            <person name="Maillard F."/>
            <person name="Morin E."/>
            <person name="Murat C."/>
            <person name="Nolan M."/>
            <person name="Ohm R."/>
            <person name="Pangilinan J."/>
            <person name="Pereira M."/>
            <person name="Perotto S."/>
            <person name="Peter M."/>
            <person name="Riley R."/>
            <person name="Sitrit Y."/>
            <person name="Stielow B."/>
            <person name="Szollosi G."/>
            <person name="Zifcakova L."/>
            <person name="Stursova M."/>
            <person name="Spatafora J.W."/>
            <person name="Tedersoo L."/>
            <person name="Vaario L.-M."/>
            <person name="Yamada A."/>
            <person name="Yan M."/>
            <person name="Wang P."/>
            <person name="Xu J."/>
            <person name="Bruns T."/>
            <person name="Baldrian P."/>
            <person name="Vilgalys R."/>
            <person name="Henrissat B."/>
            <person name="Grigoriev I.V."/>
            <person name="Hibbett D."/>
            <person name="Nagy L.G."/>
            <person name="Martin F.M."/>
        </authorList>
    </citation>
    <scope>NUCLEOTIDE SEQUENCE</scope>
    <source>
        <strain evidence="1">P2</strain>
    </source>
</reference>
<organism evidence="1 2">
    <name type="scientific">Thelephora ganbajun</name>
    <name type="common">Ganba fungus</name>
    <dbReference type="NCBI Taxonomy" id="370292"/>
    <lineage>
        <taxon>Eukaryota</taxon>
        <taxon>Fungi</taxon>
        <taxon>Dikarya</taxon>
        <taxon>Basidiomycota</taxon>
        <taxon>Agaricomycotina</taxon>
        <taxon>Agaricomycetes</taxon>
        <taxon>Thelephorales</taxon>
        <taxon>Thelephoraceae</taxon>
        <taxon>Thelephora</taxon>
    </lineage>
</organism>